<evidence type="ECO:0000313" key="2">
    <source>
        <dbReference type="EMBL" id="ACB07269.1"/>
    </source>
</evidence>
<proteinExistence type="predicted"/>
<dbReference type="EMBL" id="CP000968">
    <property type="protein sequence ID" value="ACB07269.1"/>
    <property type="molecule type" value="Genomic_DNA"/>
</dbReference>
<keyword evidence="1" id="KW-1133">Transmembrane helix</keyword>
<evidence type="ECO:0000256" key="1">
    <source>
        <dbReference type="SAM" id="Phobius"/>
    </source>
</evidence>
<feature type="transmembrane region" description="Helical" evidence="1">
    <location>
        <begin position="14"/>
        <end position="35"/>
    </location>
</feature>
<feature type="transmembrane region" description="Helical" evidence="1">
    <location>
        <begin position="139"/>
        <end position="158"/>
    </location>
</feature>
<dbReference type="Proteomes" id="UP000001686">
    <property type="component" value="Chromosome"/>
</dbReference>
<dbReference type="OrthoDB" id="372264at2157"/>
<dbReference type="InParanoid" id="B1L490"/>
<name>B1L490_KORCO</name>
<reference evidence="2 3" key="1">
    <citation type="journal article" date="2008" name="Proc. Natl. Acad. Sci. U.S.A.">
        <title>A korarchaeal genome reveals new insights into the evolution of the Archaea.</title>
        <authorList>
            <person name="Elkins J.G."/>
            <person name="Podar M."/>
            <person name="Graham D.E."/>
            <person name="Makarova K.S."/>
            <person name="Wolf Y."/>
            <person name="Randau L."/>
            <person name="Hedlund B.P."/>
            <person name="Brochier-Armanet C."/>
            <person name="Kunin V."/>
            <person name="Anderson I."/>
            <person name="Lapidus A."/>
            <person name="Goltsman E."/>
            <person name="Barry K."/>
            <person name="Koonin E.V."/>
            <person name="Hugenholtz P."/>
            <person name="Kyrpides N."/>
            <person name="Wanner G."/>
            <person name="Richardson P."/>
            <person name="Keller M."/>
            <person name="Stetter K.O."/>
        </authorList>
    </citation>
    <scope>NUCLEOTIDE SEQUENCE [LARGE SCALE GENOMIC DNA]</scope>
    <source>
        <strain evidence="3">OPF8</strain>
    </source>
</reference>
<dbReference type="KEGG" id="kcr:Kcr_0516"/>
<accession>B1L490</accession>
<feature type="transmembrane region" description="Helical" evidence="1">
    <location>
        <begin position="73"/>
        <end position="92"/>
    </location>
</feature>
<feature type="transmembrane region" description="Helical" evidence="1">
    <location>
        <begin position="164"/>
        <end position="187"/>
    </location>
</feature>
<dbReference type="HOGENOM" id="CLU_109679_0_0_2"/>
<gene>
    <name evidence="2" type="ordered locus">Kcr_0516</name>
</gene>
<dbReference type="AlphaFoldDB" id="B1L490"/>
<dbReference type="GeneID" id="6093800"/>
<keyword evidence="1" id="KW-0812">Transmembrane</keyword>
<sequence length="206" mass="22915">MQIVEELLEAMNDVIAAIPKVALASLILLISLLIIRLTNRMIRWLVKTGKLEEGIRELFPEGTRLPLARMFSLLADSLILIAASAAIIRIFVPEQAQLYSEAMSYLTRIGSVVILTLVSIVLTDALVKSMRFEKKTERFFLMLISLIIATLIIDLVNLTYEIKFALSLGFAIGIGALVGVFSAWAFFGEYLERKMSSRSESSVEDA</sequence>
<dbReference type="RefSeq" id="WP_012309166.1">
    <property type="nucleotide sequence ID" value="NC_010482.1"/>
</dbReference>
<dbReference type="EnsemblBacteria" id="ACB07269">
    <property type="protein sequence ID" value="ACB07269"/>
    <property type="gene ID" value="Kcr_0516"/>
</dbReference>
<evidence type="ECO:0000313" key="3">
    <source>
        <dbReference type="Proteomes" id="UP000001686"/>
    </source>
</evidence>
<dbReference type="eggNOG" id="arCOG07492">
    <property type="taxonomic scope" value="Archaea"/>
</dbReference>
<feature type="transmembrane region" description="Helical" evidence="1">
    <location>
        <begin position="104"/>
        <end position="127"/>
    </location>
</feature>
<dbReference type="STRING" id="374847.Kcr_0516"/>
<keyword evidence="1" id="KW-0472">Membrane</keyword>
<organism evidence="2 3">
    <name type="scientific">Korarchaeum cryptofilum (strain OPF8)</name>
    <dbReference type="NCBI Taxonomy" id="374847"/>
    <lineage>
        <taxon>Archaea</taxon>
        <taxon>Thermoproteota</taxon>
        <taxon>Candidatus Korarchaeia</taxon>
        <taxon>Candidatus Korarchaeales</taxon>
        <taxon>Candidatus Korarchaeaceae</taxon>
        <taxon>Candidatus Korarchaeum</taxon>
    </lineage>
</organism>
<protein>
    <submittedName>
        <fullName evidence="2">Uncharacterized protein</fullName>
    </submittedName>
</protein>
<keyword evidence="3" id="KW-1185">Reference proteome</keyword>